<dbReference type="AlphaFoldDB" id="A0A1A7PB27"/>
<evidence type="ECO:0000313" key="2">
    <source>
        <dbReference type="Proteomes" id="UP000092643"/>
    </source>
</evidence>
<dbReference type="RefSeq" id="WP_065232047.1">
    <property type="nucleotide sequence ID" value="NZ_JTJO01000023.1"/>
</dbReference>
<protein>
    <submittedName>
        <fullName evidence="1">Uncharacterized protein</fullName>
    </submittedName>
</protein>
<dbReference type="EMBL" id="JTJO01000023">
    <property type="protein sequence ID" value="OBW99283.1"/>
    <property type="molecule type" value="Genomic_DNA"/>
</dbReference>
<name>A0A1A7PB27_9PAST</name>
<comment type="caution">
    <text evidence="1">The sequence shown here is derived from an EMBL/GenBank/DDBJ whole genome shotgun (WGS) entry which is preliminary data.</text>
</comment>
<reference evidence="1 2" key="1">
    <citation type="submission" date="2014-11" db="EMBL/GenBank/DDBJ databases">
        <title>Pan-genome of Gallibacterium spp.</title>
        <authorList>
            <person name="Kudirkiene E."/>
            <person name="Bojesen A.M."/>
        </authorList>
    </citation>
    <scope>NUCLEOTIDE SEQUENCE [LARGE SCALE GENOMIC DNA]</scope>
    <source>
        <strain evidence="1 2">F 279</strain>
    </source>
</reference>
<gene>
    <name evidence="1" type="ORF">QV03_03635</name>
</gene>
<dbReference type="PATRIC" id="fig|750.22.peg.745"/>
<evidence type="ECO:0000313" key="1">
    <source>
        <dbReference type="EMBL" id="OBW99283.1"/>
    </source>
</evidence>
<sequence length="277" mass="32502">MNSLTKYFQKRLNDFGFDNMDIEDFDIRYSLSYSQGDGVAFYGDIRHSLENLFQLFLKEVGTINQKINLRHNADKFFDLLGELYDDNYFSKIYGNSFSHHYSHSHTMELEGQEQLDQYDVEILKRYASDYDLSFREVNLFIEVYPEFYSWLEEHIRYVSRVLEKEGYELYENCSVEDSQHIEKNTDKYRISISVDKAELDDLDEFDIEDIKLGYQFAFISAAVEDKQSKSILGESYPLLCCFKAGDKSFCGSLRDVVKEAISEARNTLTTQFSQQPA</sequence>
<dbReference type="OrthoDB" id="6872146at2"/>
<accession>A0A1A7PB27</accession>
<organism evidence="1 2">
    <name type="scientific">Gallibacterium anatis</name>
    <dbReference type="NCBI Taxonomy" id="750"/>
    <lineage>
        <taxon>Bacteria</taxon>
        <taxon>Pseudomonadati</taxon>
        <taxon>Pseudomonadota</taxon>
        <taxon>Gammaproteobacteria</taxon>
        <taxon>Pasteurellales</taxon>
        <taxon>Pasteurellaceae</taxon>
        <taxon>Gallibacterium</taxon>
    </lineage>
</organism>
<proteinExistence type="predicted"/>
<dbReference type="Proteomes" id="UP000092643">
    <property type="component" value="Unassembled WGS sequence"/>
</dbReference>